<dbReference type="Pfam" id="PF07729">
    <property type="entry name" value="FCD"/>
    <property type="match status" value="1"/>
</dbReference>
<dbReference type="EMBL" id="CP026100">
    <property type="protein sequence ID" value="AYV48856.1"/>
    <property type="molecule type" value="Genomic_DNA"/>
</dbReference>
<keyword evidence="1" id="KW-0805">Transcription regulation</keyword>
<dbReference type="GO" id="GO:0003677">
    <property type="term" value="F:DNA binding"/>
    <property type="evidence" value="ECO:0007669"/>
    <property type="project" value="UniProtKB-KW"/>
</dbReference>
<evidence type="ECO:0000256" key="3">
    <source>
        <dbReference type="ARBA" id="ARBA00023163"/>
    </source>
</evidence>
<evidence type="ECO:0000256" key="1">
    <source>
        <dbReference type="ARBA" id="ARBA00023015"/>
    </source>
</evidence>
<dbReference type="SMART" id="SM00895">
    <property type="entry name" value="FCD"/>
    <property type="match status" value="1"/>
</dbReference>
<feature type="domain" description="HTH gntR-type" evidence="4">
    <location>
        <begin position="6"/>
        <end position="73"/>
    </location>
</feature>
<dbReference type="SUPFAM" id="SSF46785">
    <property type="entry name" value="Winged helix' DNA-binding domain"/>
    <property type="match status" value="1"/>
</dbReference>
<dbReference type="PROSITE" id="PS50949">
    <property type="entry name" value="HTH_GNTR"/>
    <property type="match status" value="1"/>
</dbReference>
<dbReference type="Proteomes" id="UP000281192">
    <property type="component" value="Chromosome"/>
</dbReference>
<dbReference type="InterPro" id="IPR000524">
    <property type="entry name" value="Tscrpt_reg_HTH_GntR"/>
</dbReference>
<dbReference type="PANTHER" id="PTHR43537">
    <property type="entry name" value="TRANSCRIPTIONAL REGULATOR, GNTR FAMILY"/>
    <property type="match status" value="1"/>
</dbReference>
<dbReference type="Gene3D" id="1.10.10.10">
    <property type="entry name" value="Winged helix-like DNA-binding domain superfamily/Winged helix DNA-binding domain"/>
    <property type="match status" value="1"/>
</dbReference>
<dbReference type="EMBL" id="PJRQ01000051">
    <property type="protein sequence ID" value="PLR06686.1"/>
    <property type="molecule type" value="Genomic_DNA"/>
</dbReference>
<dbReference type="InterPro" id="IPR011711">
    <property type="entry name" value="GntR_C"/>
</dbReference>
<protein>
    <submittedName>
        <fullName evidence="6">GntR family transcriptional regulator</fullName>
    </submittedName>
</protein>
<dbReference type="SUPFAM" id="SSF48008">
    <property type="entry name" value="GntR ligand-binding domain-like"/>
    <property type="match status" value="1"/>
</dbReference>
<reference evidence="6 7" key="1">
    <citation type="submission" date="2017-12" db="EMBL/GenBank/DDBJ databases">
        <title>The genome sequence of Caulobacter flavus CGMCC1 15093.</title>
        <authorList>
            <person name="Gao J."/>
            <person name="Mao X."/>
            <person name="Sun J."/>
        </authorList>
    </citation>
    <scope>NUCLEOTIDE SEQUENCE [LARGE SCALE GENOMIC DNA]</scope>
    <source>
        <strain evidence="6 7">CGMCC1 15093</strain>
    </source>
</reference>
<dbReference type="InterPro" id="IPR036388">
    <property type="entry name" value="WH-like_DNA-bd_sf"/>
</dbReference>
<dbReference type="InterPro" id="IPR008920">
    <property type="entry name" value="TF_FadR/GntR_C"/>
</dbReference>
<dbReference type="AlphaFoldDB" id="A0A2N5CLM4"/>
<dbReference type="CDD" id="cd07377">
    <property type="entry name" value="WHTH_GntR"/>
    <property type="match status" value="1"/>
</dbReference>
<accession>A0A2N5CLM4</accession>
<dbReference type="GO" id="GO:0003700">
    <property type="term" value="F:DNA-binding transcription factor activity"/>
    <property type="evidence" value="ECO:0007669"/>
    <property type="project" value="InterPro"/>
</dbReference>
<name>A0A2N5CLM4_9CAUL</name>
<evidence type="ECO:0000313" key="5">
    <source>
        <dbReference type="EMBL" id="AYV48856.1"/>
    </source>
</evidence>
<dbReference type="SMART" id="SM00345">
    <property type="entry name" value="HTH_GNTR"/>
    <property type="match status" value="1"/>
</dbReference>
<dbReference type="RefSeq" id="WP_101715555.1">
    <property type="nucleotide sequence ID" value="NZ_CP026100.1"/>
</dbReference>
<evidence type="ECO:0000313" key="8">
    <source>
        <dbReference type="Proteomes" id="UP000281192"/>
    </source>
</evidence>
<sequence>MSIVVRTLSDQTYEIVRRRILTGEMPPGTAVRQDTIAAELGVSKIPLREALSRLEQDGLLSSYPNKGYVVRQASTEEASEVFALRLKLEPGAAAEAALKAVPDDHLRAETALAALEAELGKPQGDHVTCNRAFHMALVRPGGHITSQLVERLQILSERYVRIHLEPLGRDERASREHRAILDAWKAGDAARVEALLAGHIEGTLADLRQQLAA</sequence>
<evidence type="ECO:0000259" key="4">
    <source>
        <dbReference type="PROSITE" id="PS50949"/>
    </source>
</evidence>
<evidence type="ECO:0000313" key="6">
    <source>
        <dbReference type="EMBL" id="PLR06686.1"/>
    </source>
</evidence>
<keyword evidence="8" id="KW-1185">Reference proteome</keyword>
<organism evidence="6 7">
    <name type="scientific">Caulobacter flavus</name>
    <dbReference type="NCBI Taxonomy" id="1679497"/>
    <lineage>
        <taxon>Bacteria</taxon>
        <taxon>Pseudomonadati</taxon>
        <taxon>Pseudomonadota</taxon>
        <taxon>Alphaproteobacteria</taxon>
        <taxon>Caulobacterales</taxon>
        <taxon>Caulobacteraceae</taxon>
        <taxon>Caulobacter</taxon>
    </lineage>
</organism>
<dbReference type="KEGG" id="cfh:C1707_22785"/>
<gene>
    <name evidence="5" type="ORF">C1707_22785</name>
    <name evidence="6" type="ORF">CFHF_24595</name>
</gene>
<proteinExistence type="predicted"/>
<dbReference type="Pfam" id="PF00392">
    <property type="entry name" value="GntR"/>
    <property type="match status" value="1"/>
</dbReference>
<dbReference type="Proteomes" id="UP000234483">
    <property type="component" value="Unassembled WGS sequence"/>
</dbReference>
<reference evidence="5 8" key="2">
    <citation type="submission" date="2018-01" db="EMBL/GenBank/DDBJ databases">
        <title>Complete genome sequence of Caulobacter flavus RHGG3.</title>
        <authorList>
            <person name="Yang E."/>
        </authorList>
    </citation>
    <scope>NUCLEOTIDE SEQUENCE [LARGE SCALE GENOMIC DNA]</scope>
    <source>
        <strain evidence="5 8">RHGG3</strain>
    </source>
</reference>
<dbReference type="OrthoDB" id="9812290at2"/>
<evidence type="ECO:0000313" key="7">
    <source>
        <dbReference type="Proteomes" id="UP000234483"/>
    </source>
</evidence>
<dbReference type="Gene3D" id="1.20.120.530">
    <property type="entry name" value="GntR ligand-binding domain-like"/>
    <property type="match status" value="1"/>
</dbReference>
<dbReference type="PANTHER" id="PTHR43537:SF24">
    <property type="entry name" value="GLUCONATE OPERON TRANSCRIPTIONAL REPRESSOR"/>
    <property type="match status" value="1"/>
</dbReference>
<keyword evidence="3" id="KW-0804">Transcription</keyword>
<keyword evidence="2" id="KW-0238">DNA-binding</keyword>
<dbReference type="InterPro" id="IPR036390">
    <property type="entry name" value="WH_DNA-bd_sf"/>
</dbReference>
<evidence type="ECO:0000256" key="2">
    <source>
        <dbReference type="ARBA" id="ARBA00023125"/>
    </source>
</evidence>